<evidence type="ECO:0000313" key="1">
    <source>
        <dbReference type="EMBL" id="QUH27648.1"/>
    </source>
</evidence>
<dbReference type="Proteomes" id="UP000677305">
    <property type="component" value="Chromosome"/>
</dbReference>
<sequence>MRTKLILVEGLPSSGKSTIAEITDEILNEIGIERKLYKEGNLDHPADYDGVACFNHKEYNELVAKYNKYSQLIQKDLIQKGNDYFLPYAKLLNDTSYPSELINDITKYDIYELSLDRHIDLILKKWEHFVHSVIHDKFTYIFECCFMQNPITVSMLRDNSPKEKTINYIKRLTKIIEPLNPILLYVNQMYIEKSFKKVLNERPESWLKGFIDYYTKRGFGKENEMNGIEGTIEVLRARKKLELEIFYLLEMDKWIIDNSSYDFNNTKDELMNIITKHYNK</sequence>
<dbReference type="NCBIfam" id="NF005250">
    <property type="entry name" value="PRK06761.1"/>
    <property type="match status" value="1"/>
</dbReference>
<dbReference type="KEGG" id="vgu:HYG85_01450"/>
<organism evidence="1 2">
    <name type="scientific">Vallitalea guaymasensis</name>
    <dbReference type="NCBI Taxonomy" id="1185412"/>
    <lineage>
        <taxon>Bacteria</taxon>
        <taxon>Bacillati</taxon>
        <taxon>Bacillota</taxon>
        <taxon>Clostridia</taxon>
        <taxon>Lachnospirales</taxon>
        <taxon>Vallitaleaceae</taxon>
        <taxon>Vallitalea</taxon>
    </lineage>
</organism>
<name>A0A8J8M7H9_9FIRM</name>
<gene>
    <name evidence="1" type="ORF">HYG85_01450</name>
</gene>
<dbReference type="EMBL" id="CP058561">
    <property type="protein sequence ID" value="QUH27648.1"/>
    <property type="molecule type" value="Genomic_DNA"/>
</dbReference>
<reference evidence="1 2" key="1">
    <citation type="submission" date="2020-07" db="EMBL/GenBank/DDBJ databases">
        <title>Vallitalea guaymasensis genome.</title>
        <authorList>
            <person name="Postec A."/>
        </authorList>
    </citation>
    <scope>NUCLEOTIDE SEQUENCE [LARGE SCALE GENOMIC DNA]</scope>
    <source>
        <strain evidence="1 2">Ra1766G1</strain>
    </source>
</reference>
<keyword evidence="2" id="KW-1185">Reference proteome</keyword>
<evidence type="ECO:0000313" key="2">
    <source>
        <dbReference type="Proteomes" id="UP000677305"/>
    </source>
</evidence>
<dbReference type="RefSeq" id="WP_212691974.1">
    <property type="nucleotide sequence ID" value="NZ_CP058561.1"/>
</dbReference>
<dbReference type="InterPro" id="IPR027417">
    <property type="entry name" value="P-loop_NTPase"/>
</dbReference>
<proteinExistence type="predicted"/>
<dbReference type="AlphaFoldDB" id="A0A8J8M7H9"/>
<dbReference type="Gene3D" id="3.40.50.300">
    <property type="entry name" value="P-loop containing nucleotide triphosphate hydrolases"/>
    <property type="match status" value="1"/>
</dbReference>
<dbReference type="SUPFAM" id="SSF52540">
    <property type="entry name" value="P-loop containing nucleoside triphosphate hydrolases"/>
    <property type="match status" value="1"/>
</dbReference>
<accession>A0A8J8M7H9</accession>
<protein>
    <submittedName>
        <fullName evidence="1">Uncharacterized protein</fullName>
    </submittedName>
</protein>